<evidence type="ECO:0000259" key="11">
    <source>
        <dbReference type="PROSITE" id="PS50893"/>
    </source>
</evidence>
<dbReference type="GO" id="GO:0005524">
    <property type="term" value="F:ATP binding"/>
    <property type="evidence" value="ECO:0007669"/>
    <property type="project" value="UniProtKB-KW"/>
</dbReference>
<feature type="domain" description="ABC transmembrane type-1" evidence="12">
    <location>
        <begin position="882"/>
        <end position="1133"/>
    </location>
</feature>
<evidence type="ECO:0000256" key="3">
    <source>
        <dbReference type="ARBA" id="ARBA00022475"/>
    </source>
</evidence>
<dbReference type="EMBL" id="JAJHUN010000009">
    <property type="protein sequence ID" value="KAJ4151565.1"/>
    <property type="molecule type" value="Genomic_DNA"/>
</dbReference>
<feature type="domain" description="ABC transmembrane type-1" evidence="12">
    <location>
        <begin position="223"/>
        <end position="501"/>
    </location>
</feature>
<dbReference type="GeneID" id="80899415"/>
<dbReference type="InterPro" id="IPR017871">
    <property type="entry name" value="ABC_transporter-like_CS"/>
</dbReference>
<evidence type="ECO:0000256" key="5">
    <source>
        <dbReference type="ARBA" id="ARBA00022741"/>
    </source>
</evidence>
<dbReference type="InterPro" id="IPR027417">
    <property type="entry name" value="P-loop_NTPase"/>
</dbReference>
<dbReference type="InterPro" id="IPR011527">
    <property type="entry name" value="ABC1_TM_dom"/>
</dbReference>
<feature type="transmembrane region" description="Helical" evidence="10">
    <location>
        <begin position="99"/>
        <end position="118"/>
    </location>
</feature>
<dbReference type="PANTHER" id="PTHR24223">
    <property type="entry name" value="ATP-BINDING CASSETTE SUB-FAMILY C"/>
    <property type="match status" value="1"/>
</dbReference>
<dbReference type="PROSITE" id="PS50893">
    <property type="entry name" value="ABC_TRANSPORTER_2"/>
    <property type="match status" value="2"/>
</dbReference>
<feature type="domain" description="ABC transporter" evidence="11">
    <location>
        <begin position="559"/>
        <end position="786"/>
    </location>
</feature>
<feature type="transmembrane region" description="Helical" evidence="10">
    <location>
        <begin position="1063"/>
        <end position="1086"/>
    </location>
</feature>
<evidence type="ECO:0000256" key="9">
    <source>
        <dbReference type="SAM" id="MobiDB-lite"/>
    </source>
</evidence>
<keyword evidence="3" id="KW-1003">Cell membrane</keyword>
<comment type="subcellular location">
    <subcellularLocation>
        <location evidence="1">Cell membrane</location>
        <topology evidence="1">Multi-pass membrane protein</topology>
    </subcellularLocation>
</comment>
<dbReference type="SMART" id="SM00382">
    <property type="entry name" value="AAA"/>
    <property type="match status" value="2"/>
</dbReference>
<dbReference type="SUPFAM" id="SSF52540">
    <property type="entry name" value="P-loop containing nucleoside triphosphate hydrolases"/>
    <property type="match status" value="2"/>
</dbReference>
<evidence type="ECO:0000256" key="2">
    <source>
        <dbReference type="ARBA" id="ARBA00022448"/>
    </source>
</evidence>
<reference evidence="13" key="1">
    <citation type="journal article" date="2023" name="Access Microbiol">
        <title>De-novo genome assembly for Akanthomyces muscarius, a biocontrol agent of insect agricultural pests.</title>
        <authorList>
            <person name="Erdos Z."/>
            <person name="Studholme D.J."/>
            <person name="Raymond B."/>
            <person name="Sharma M."/>
        </authorList>
    </citation>
    <scope>NUCLEOTIDE SEQUENCE</scope>
    <source>
        <strain evidence="13">Ve6</strain>
    </source>
</reference>
<protein>
    <recommendedName>
        <fullName evidence="15">ABC transporter</fullName>
    </recommendedName>
</protein>
<keyword evidence="7 10" id="KW-1133">Transmembrane helix</keyword>
<gene>
    <name evidence="13" type="ORF">LMH87_012256</name>
</gene>
<evidence type="ECO:0000256" key="4">
    <source>
        <dbReference type="ARBA" id="ARBA00022692"/>
    </source>
</evidence>
<feature type="transmembrane region" description="Helical" evidence="10">
    <location>
        <begin position="881"/>
        <end position="901"/>
    </location>
</feature>
<dbReference type="GO" id="GO:0140359">
    <property type="term" value="F:ABC-type transporter activity"/>
    <property type="evidence" value="ECO:0007669"/>
    <property type="project" value="InterPro"/>
</dbReference>
<dbReference type="Gene3D" id="1.20.1560.10">
    <property type="entry name" value="ABC transporter type 1, transmembrane domain"/>
    <property type="match status" value="2"/>
</dbReference>
<dbReference type="PROSITE" id="PS50929">
    <property type="entry name" value="ABC_TM1F"/>
    <property type="match status" value="2"/>
</dbReference>
<feature type="transmembrane region" description="Helical" evidence="10">
    <location>
        <begin position="981"/>
        <end position="998"/>
    </location>
</feature>
<dbReference type="RefSeq" id="XP_056053279.1">
    <property type="nucleotide sequence ID" value="XM_056201536.1"/>
</dbReference>
<feature type="transmembrane region" description="Helical" evidence="10">
    <location>
        <begin position="955"/>
        <end position="975"/>
    </location>
</feature>
<keyword evidence="8 10" id="KW-0472">Membrane</keyword>
<dbReference type="InterPro" id="IPR003439">
    <property type="entry name" value="ABC_transporter-like_ATP-bd"/>
</dbReference>
<dbReference type="InterPro" id="IPR003593">
    <property type="entry name" value="AAA+_ATPase"/>
</dbReference>
<evidence type="ECO:0000256" key="10">
    <source>
        <dbReference type="SAM" id="Phobius"/>
    </source>
</evidence>
<keyword evidence="6" id="KW-0067">ATP-binding</keyword>
<sequence>MPVRVHSSPLLRTKLAASTALIACQATIATLVRYSANGRASMAALEASLELLASITVGIMVYVGHKHAVRSSALVALYLIFTFFNDIRRSRLFFLQPGLSVFGNLAAGSAALRLYLLVLEEMPKKNLLAPAGTPDLQILGVSTGYFSRVLSCYLNPVVVAGFYRQLGPQDIGDLDPEFSSQVLHERLKRQWVRRSSNKSRHRLLLSCLGTWKWEILQIMAVRLVNIGCLLGQPILMEEIIKVVEIRRHPDNHIPLLKRFDLQGATVLVFVGVAVSRTAAAYLSNRLTAKVRGGLIALMMEKIHHICEQDAQNSELLTNLSTDIEIVIEELSACIDVPMLFLETSIGILFLSRFIGKTCFFAVLPAAGNTLCSFFLGRGTVPALVNWTEKTKTRVAKTTEVLKQLPGIKMLGLGPVVRDYIQRLRVEEMQAAMPYRYFMGLLNMLEQFADLGTPAIVIGAAFVSGGFNGKLDPTRVYPVLAGVRLVQAPTNKGVMAYSSVAQLVASLGRFQEFLLLPEQTDSRVRWDPSASLDTFDEVLTDGGSARRTPKSPAHSPVGIIQFVNASIGFAGVEEALLSGINFVLSRGSVSGIVGATGCGKTTFLRSILGAAKTFGGFVYVDRTAIAYCGSTVWLRDVSIRENIVGYLPFDPVRYEIAIQSCQLVDDFARLPKGDEYIVGPGGLNLSGGQRQRVSLARAVYSRCKITIIDDALNSLDGTTAVAVLQALCGVDGVLRRSGSTVLLSTYLPEVLNVVDQVITLNNQGQVSLDRSSFRSPGQYQTLANVLVSAMPVIRDGAENKEKAAIRRLQSLDIKKVYPQASYDGKHDNDWRMYVVFIESIGKFKFLWLLVLGALLPLSEFLPEFHIRDWTDYAPNDASWLTHYYLLIGLACALVTVSYWLLYNYFAFRAATKLHEEILDTTMRATLGFLTTTKTADILTMFDEDARNCARMLPYHFFRTLYQGFSTCMAVAIVISVSRYMSVGLPIILLALYFIQRFYLRSSRQLQEAYVQEKAPLFTFFSETASGVSYIRAFGWQERNIKRGHDLLDISQRSFYLDCCAPQGLGFVVSLLAAGLALLLVSVVIWIPEDTSGSVVGMSLLNLFTIQSIFQFFILAWTGSEMSVAVLKKMERFKRTTPQEPIRPPPEDLPEGWPLAGDVELSNVSARYREARDVPPVIRDVSLIIEPGERISFVGRSSSGKTSLMLTLLGFLQYSGVVEIDGVDIDTVTPDFLRSRVITMTQEAVQFNDTIRRNLIPFDMNEEEKDDELAVRQRARRDTMLTHVLQQLNIWNKLSDKGGLDAMLQDVGYSKGEMQLLSVARGTVRRLETGINLIMMDEATSNLDPLRDDATHQFMEQTFQGCTVIIISHRQEVIQTTDCALRLNEGELINVEIPNNPLTWLGAPLPTLPESEMEESGFDFEGGSGSASQPVVIP</sequence>
<dbReference type="GO" id="GO:0016887">
    <property type="term" value="F:ATP hydrolysis activity"/>
    <property type="evidence" value="ECO:0007669"/>
    <property type="project" value="InterPro"/>
</dbReference>
<evidence type="ECO:0000313" key="14">
    <source>
        <dbReference type="Proteomes" id="UP001144673"/>
    </source>
</evidence>
<feature type="region of interest" description="Disordered" evidence="9">
    <location>
        <begin position="1411"/>
        <end position="1432"/>
    </location>
</feature>
<accession>A0A9W8ULZ3</accession>
<evidence type="ECO:0000256" key="7">
    <source>
        <dbReference type="ARBA" id="ARBA00022989"/>
    </source>
</evidence>
<proteinExistence type="predicted"/>
<organism evidence="13 14">
    <name type="scientific">Akanthomyces muscarius</name>
    <name type="common">Entomopathogenic fungus</name>
    <name type="synonym">Lecanicillium muscarium</name>
    <dbReference type="NCBI Taxonomy" id="2231603"/>
    <lineage>
        <taxon>Eukaryota</taxon>
        <taxon>Fungi</taxon>
        <taxon>Dikarya</taxon>
        <taxon>Ascomycota</taxon>
        <taxon>Pezizomycotina</taxon>
        <taxon>Sordariomycetes</taxon>
        <taxon>Hypocreomycetidae</taxon>
        <taxon>Hypocreales</taxon>
        <taxon>Cordycipitaceae</taxon>
        <taxon>Akanthomyces</taxon>
    </lineage>
</organism>
<feature type="transmembrane region" description="Helical" evidence="10">
    <location>
        <begin position="69"/>
        <end position="87"/>
    </location>
</feature>
<dbReference type="CDD" id="cd18580">
    <property type="entry name" value="ABC_6TM_ABCC_D2"/>
    <property type="match status" value="1"/>
</dbReference>
<feature type="domain" description="ABC transporter" evidence="11">
    <location>
        <begin position="1157"/>
        <end position="1408"/>
    </location>
</feature>
<keyword evidence="14" id="KW-1185">Reference proteome</keyword>
<evidence type="ECO:0000259" key="12">
    <source>
        <dbReference type="PROSITE" id="PS50929"/>
    </source>
</evidence>
<feature type="transmembrane region" description="Helical" evidence="10">
    <location>
        <begin position="43"/>
        <end position="63"/>
    </location>
</feature>
<keyword evidence="4 10" id="KW-0812">Transmembrane</keyword>
<dbReference type="InterPro" id="IPR044726">
    <property type="entry name" value="ABCC_6TM_D2"/>
</dbReference>
<keyword evidence="5" id="KW-0547">Nucleotide-binding</keyword>
<feature type="transmembrane region" description="Helical" evidence="10">
    <location>
        <begin position="15"/>
        <end position="36"/>
    </location>
</feature>
<dbReference type="PANTHER" id="PTHR24223:SF399">
    <property type="entry name" value="ABC TRANSPORTER ATNG"/>
    <property type="match status" value="1"/>
</dbReference>
<dbReference type="Pfam" id="PF00005">
    <property type="entry name" value="ABC_tran"/>
    <property type="match status" value="2"/>
</dbReference>
<comment type="caution">
    <text evidence="13">The sequence shown here is derived from an EMBL/GenBank/DDBJ whole genome shotgun (WGS) entry which is preliminary data.</text>
</comment>
<feature type="transmembrane region" description="Helical" evidence="10">
    <location>
        <begin position="1106"/>
        <end position="1125"/>
    </location>
</feature>
<dbReference type="PROSITE" id="PS00211">
    <property type="entry name" value="ABC_TRANSPORTER_1"/>
    <property type="match status" value="2"/>
</dbReference>
<dbReference type="KEGG" id="amus:LMH87_012256"/>
<dbReference type="InterPro" id="IPR036640">
    <property type="entry name" value="ABC1_TM_sf"/>
</dbReference>
<evidence type="ECO:0000256" key="6">
    <source>
        <dbReference type="ARBA" id="ARBA00022840"/>
    </source>
</evidence>
<keyword evidence="2" id="KW-0813">Transport</keyword>
<evidence type="ECO:0000256" key="1">
    <source>
        <dbReference type="ARBA" id="ARBA00004651"/>
    </source>
</evidence>
<dbReference type="GO" id="GO:0005886">
    <property type="term" value="C:plasma membrane"/>
    <property type="evidence" value="ECO:0007669"/>
    <property type="project" value="UniProtKB-SubCell"/>
</dbReference>
<dbReference type="Pfam" id="PF00664">
    <property type="entry name" value="ABC_membrane"/>
    <property type="match status" value="2"/>
</dbReference>
<dbReference type="Gene3D" id="3.40.50.300">
    <property type="entry name" value="P-loop containing nucleotide triphosphate hydrolases"/>
    <property type="match status" value="2"/>
</dbReference>
<dbReference type="Proteomes" id="UP001144673">
    <property type="component" value="Chromosome 4"/>
</dbReference>
<dbReference type="InterPro" id="IPR050173">
    <property type="entry name" value="ABC_transporter_C-like"/>
</dbReference>
<evidence type="ECO:0000313" key="13">
    <source>
        <dbReference type="EMBL" id="KAJ4151565.1"/>
    </source>
</evidence>
<evidence type="ECO:0008006" key="15">
    <source>
        <dbReference type="Google" id="ProtNLM"/>
    </source>
</evidence>
<name>A0A9W8ULZ3_AKAMU</name>
<dbReference type="SUPFAM" id="SSF90123">
    <property type="entry name" value="ABC transporter transmembrane region"/>
    <property type="match status" value="2"/>
</dbReference>
<evidence type="ECO:0000256" key="8">
    <source>
        <dbReference type="ARBA" id="ARBA00023136"/>
    </source>
</evidence>